<keyword evidence="9 17" id="KW-0963">Cytoplasm</keyword>
<dbReference type="InterPro" id="IPR006318">
    <property type="entry name" value="PTS_EI-like"/>
</dbReference>
<evidence type="ECO:0000256" key="7">
    <source>
        <dbReference type="ARBA" id="ARBA00016544"/>
    </source>
</evidence>
<evidence type="ECO:0000313" key="24">
    <source>
        <dbReference type="EMBL" id="ADO83508.1"/>
    </source>
</evidence>
<comment type="function">
    <text evidence="3 17">General (non sugar-specific) component of the phosphoenolpyruvate-dependent sugar phosphotransferase system (sugar PTS). This major carbohydrate active-transport system catalyzes the phosphorylation of incoming sugar substrates concomitantly with their translocation across the cell membrane. Enzyme I transfers the phosphoryl group from phosphoenolpyruvate (PEP) to the phosphoryl carrier protein (HPr).</text>
</comment>
<dbReference type="GO" id="GO:0046872">
    <property type="term" value="F:metal ion binding"/>
    <property type="evidence" value="ECO:0007669"/>
    <property type="project" value="UniProtKB-KW"/>
</dbReference>
<dbReference type="InterPro" id="IPR008731">
    <property type="entry name" value="PTS_EIN"/>
</dbReference>
<evidence type="ECO:0000256" key="13">
    <source>
        <dbReference type="ARBA" id="ARBA00022723"/>
    </source>
</evidence>
<dbReference type="PIRSF" id="PIRSF000732">
    <property type="entry name" value="PTS_enzyme_I"/>
    <property type="match status" value="1"/>
</dbReference>
<evidence type="ECO:0000256" key="11">
    <source>
        <dbReference type="ARBA" id="ARBA00022679"/>
    </source>
</evidence>
<dbReference type="GO" id="GO:0016301">
    <property type="term" value="F:kinase activity"/>
    <property type="evidence" value="ECO:0007669"/>
    <property type="project" value="UniProtKB-KW"/>
</dbReference>
<evidence type="ECO:0000256" key="15">
    <source>
        <dbReference type="ARBA" id="ARBA00022842"/>
    </source>
</evidence>
<dbReference type="InterPro" id="IPR036637">
    <property type="entry name" value="Phosphohistidine_dom_sf"/>
</dbReference>
<dbReference type="InterPro" id="IPR000121">
    <property type="entry name" value="PEP_util_C"/>
</dbReference>
<dbReference type="InterPro" id="IPR023151">
    <property type="entry name" value="PEP_util_CS"/>
</dbReference>
<dbReference type="Pfam" id="PF05524">
    <property type="entry name" value="PEP-utilisers_N"/>
    <property type="match status" value="1"/>
</dbReference>
<evidence type="ECO:0000256" key="14">
    <source>
        <dbReference type="ARBA" id="ARBA00022777"/>
    </source>
</evidence>
<evidence type="ECO:0000256" key="5">
    <source>
        <dbReference type="ARBA" id="ARBA00007837"/>
    </source>
</evidence>
<evidence type="ECO:0000256" key="1">
    <source>
        <dbReference type="ARBA" id="ARBA00000683"/>
    </source>
</evidence>
<feature type="domain" description="PEP-utilising enzyme C-terminal" evidence="22">
    <location>
        <begin position="264"/>
        <end position="553"/>
    </location>
</feature>
<dbReference type="AlphaFoldDB" id="E3HAA3"/>
<evidence type="ECO:0000256" key="2">
    <source>
        <dbReference type="ARBA" id="ARBA00001946"/>
    </source>
</evidence>
<reference evidence="24 25" key="1">
    <citation type="journal article" date="2010" name="Stand. Genomic Sci.">
        <title>Complete genome sequence of Ilyobacter polytropus type strain (CuHbu1).</title>
        <authorList>
            <person name="Sikorski J."/>
            <person name="Chertkov O."/>
            <person name="Lapidus A."/>
            <person name="Nolan M."/>
            <person name="Lucas S."/>
            <person name="Del Rio T.G."/>
            <person name="Tice H."/>
            <person name="Cheng J.F."/>
            <person name="Tapia R."/>
            <person name="Han C."/>
            <person name="Goodwin L."/>
            <person name="Pitluck S."/>
            <person name="Liolios K."/>
            <person name="Ivanova N."/>
            <person name="Mavromatis K."/>
            <person name="Mikhailova N."/>
            <person name="Pati A."/>
            <person name="Chen A."/>
            <person name="Palaniappan K."/>
            <person name="Land M."/>
            <person name="Hauser L."/>
            <person name="Chang Y.J."/>
            <person name="Jeffries C.D."/>
            <person name="Brambilla E."/>
            <person name="Yasawong M."/>
            <person name="Rohde M."/>
            <person name="Pukall R."/>
            <person name="Spring S."/>
            <person name="Goker M."/>
            <person name="Woyke T."/>
            <person name="Bristow J."/>
            <person name="Eisen J.A."/>
            <person name="Markowitz V."/>
            <person name="Hugenholtz P."/>
            <person name="Kyrpides N.C."/>
            <person name="Klenk H.P."/>
        </authorList>
    </citation>
    <scope>NUCLEOTIDE SEQUENCE [LARGE SCALE GENOMIC DNA]</scope>
    <source>
        <strain evidence="25">ATCC 51220 / DSM 2926 / LMG 16218 / CuHBu1</strain>
    </source>
</reference>
<evidence type="ECO:0000256" key="12">
    <source>
        <dbReference type="ARBA" id="ARBA00022683"/>
    </source>
</evidence>
<feature type="binding site" evidence="19">
    <location>
        <position position="344"/>
    </location>
    <ligand>
        <name>phosphoenolpyruvate</name>
        <dbReference type="ChEBI" id="CHEBI:58702"/>
    </ligand>
</feature>
<dbReference type="PROSITE" id="PS00742">
    <property type="entry name" value="PEP_ENZYMES_2"/>
    <property type="match status" value="1"/>
</dbReference>
<feature type="binding site" evidence="19">
    <location>
        <position position="307"/>
    </location>
    <ligand>
        <name>phosphoenolpyruvate</name>
        <dbReference type="ChEBI" id="CHEBI:58702"/>
    </ligand>
</feature>
<dbReference type="GO" id="GO:0005737">
    <property type="term" value="C:cytoplasm"/>
    <property type="evidence" value="ECO:0007669"/>
    <property type="project" value="UniProtKB-SubCell"/>
</dbReference>
<protein>
    <recommendedName>
        <fullName evidence="7 17">Phosphoenolpyruvate-protein phosphotransferase</fullName>
        <ecNumber evidence="6 17">2.7.3.9</ecNumber>
    </recommendedName>
    <alternativeName>
        <fullName evidence="16 17">Phosphotransferase system, enzyme I</fullName>
    </alternativeName>
</protein>
<dbReference type="SUPFAM" id="SSF47831">
    <property type="entry name" value="Enzyme I of the PEP:sugar phosphotransferase system HPr-binding (sub)domain"/>
    <property type="match status" value="1"/>
</dbReference>
<keyword evidence="11 17" id="KW-0808">Transferase</keyword>
<comment type="similarity">
    <text evidence="5 17">Belongs to the PEP-utilizing enzyme family.</text>
</comment>
<feature type="binding site" evidence="20">
    <location>
        <position position="467"/>
    </location>
    <ligand>
        <name>Mg(2+)</name>
        <dbReference type="ChEBI" id="CHEBI:18420"/>
    </ligand>
</feature>
<feature type="domain" description="Phosphotransferase system enzyme I N-terminal" evidence="23">
    <location>
        <begin position="14"/>
        <end position="136"/>
    </location>
</feature>
<dbReference type="STRING" id="572544.Ilyop_1737"/>
<evidence type="ECO:0000256" key="6">
    <source>
        <dbReference type="ARBA" id="ARBA00012232"/>
    </source>
</evidence>
<dbReference type="Gene3D" id="3.20.20.60">
    <property type="entry name" value="Phosphoenolpyruvate-binding domains"/>
    <property type="match status" value="1"/>
</dbReference>
<feature type="active site" description="Tele-phosphohistidine intermediate" evidence="18">
    <location>
        <position position="199"/>
    </location>
</feature>
<dbReference type="InterPro" id="IPR036618">
    <property type="entry name" value="PtsI_HPr-bd_sf"/>
</dbReference>
<sequence>MLNEGVMSMERLEGKSIFEGIVIGQPYLRKKKKVDVTEYKIDEDKVDEEINRFKFALKETKQEIKFLIESLKGRINSDELKILNVHLMILDDPVLLSEINTRITSDLINVEKILESVIEKYVDMFNQLNDPVYRQRGLDIQDVGEKLIRNLLSEEGELEDIEGKILITKELFPTELLKIHHFDINILGIITEYGGETSHVAILAKALGIPTLMGVKSIMQREWDGKIILDTRKSSSCVIIDATDKVFEGYENEQEELYKKVCELEKLIELPAETLDGGKLDLSINVGGDLDMLDLKKKNPDGIGLFRSEFIYMDSEFFPSETKQMEIYEKVYNDLGGDRPVIIRTLDIGADKHLSYYEMNDEENPFLGLRGLRFTLSHKSIFKEQLKAILRVAYGKNIKIMYPMVTNLWEIEEADKILQEVKNELKAAKVDYKDDIEVGIMIEVPSAALLADVFGEKVDFFSIGTNDLTQYILAADRLSDDVAHIYDCYDPAVLRAINMVAEAGIRHGKKVSVCGEMAGDPMAIIAFMSFGIKDLSMLASFLPRAKHLIRNSDMNDIRKLKNKILSCRDSNEVKDLLKNYVM</sequence>
<dbReference type="HOGENOM" id="CLU_007308_7_0_0"/>
<dbReference type="InterPro" id="IPR015813">
    <property type="entry name" value="Pyrv/PenolPyrv_kinase-like_dom"/>
</dbReference>
<dbReference type="SUPFAM" id="SSF51621">
    <property type="entry name" value="Phosphoenolpyruvate/pyruvate domain"/>
    <property type="match status" value="1"/>
</dbReference>
<dbReference type="GO" id="GO:0009401">
    <property type="term" value="P:phosphoenolpyruvate-dependent sugar phosphotransferase system"/>
    <property type="evidence" value="ECO:0007669"/>
    <property type="project" value="UniProtKB-KW"/>
</dbReference>
<organism evidence="24 25">
    <name type="scientific">Ilyobacter polytropus (strain ATCC 51220 / DSM 2926 / LMG 16218 / CuHBu1)</name>
    <dbReference type="NCBI Taxonomy" id="572544"/>
    <lineage>
        <taxon>Bacteria</taxon>
        <taxon>Fusobacteriati</taxon>
        <taxon>Fusobacteriota</taxon>
        <taxon>Fusobacteriia</taxon>
        <taxon>Fusobacteriales</taxon>
        <taxon>Fusobacteriaceae</taxon>
        <taxon>Ilyobacter</taxon>
    </lineage>
</organism>
<dbReference type="InterPro" id="IPR050499">
    <property type="entry name" value="PEP-utilizing_PTS_enzyme"/>
</dbReference>
<evidence type="ECO:0000313" key="25">
    <source>
        <dbReference type="Proteomes" id="UP000006875"/>
    </source>
</evidence>
<evidence type="ECO:0000256" key="8">
    <source>
        <dbReference type="ARBA" id="ARBA00022448"/>
    </source>
</evidence>
<keyword evidence="14 17" id="KW-0418">Kinase</keyword>
<dbReference type="Pfam" id="PF00391">
    <property type="entry name" value="PEP-utilizers"/>
    <property type="match status" value="1"/>
</dbReference>
<evidence type="ECO:0000256" key="3">
    <source>
        <dbReference type="ARBA" id="ARBA00002728"/>
    </source>
</evidence>
<accession>E3HAA3</accession>
<dbReference type="EC" id="2.7.3.9" evidence="6 17"/>
<evidence type="ECO:0000259" key="22">
    <source>
        <dbReference type="Pfam" id="PF02896"/>
    </source>
</evidence>
<dbReference type="EMBL" id="CP002281">
    <property type="protein sequence ID" value="ADO83508.1"/>
    <property type="molecule type" value="Genomic_DNA"/>
</dbReference>
<name>E3HAA3_ILYPC</name>
<dbReference type="PANTHER" id="PTHR46244">
    <property type="entry name" value="PHOSPHOENOLPYRUVATE-PROTEIN PHOSPHOTRANSFERASE"/>
    <property type="match status" value="1"/>
</dbReference>
<evidence type="ECO:0000256" key="17">
    <source>
        <dbReference type="PIRNR" id="PIRNR000732"/>
    </source>
</evidence>
<dbReference type="PANTHER" id="PTHR46244:SF3">
    <property type="entry name" value="PHOSPHOENOLPYRUVATE-PROTEIN PHOSPHOTRANSFERASE"/>
    <property type="match status" value="1"/>
</dbReference>
<evidence type="ECO:0000256" key="16">
    <source>
        <dbReference type="ARBA" id="ARBA00033235"/>
    </source>
</evidence>
<dbReference type="GO" id="GO:0008965">
    <property type="term" value="F:phosphoenolpyruvate-protein phosphotransferase activity"/>
    <property type="evidence" value="ECO:0007669"/>
    <property type="project" value="UniProtKB-EC"/>
</dbReference>
<dbReference type="Gene3D" id="3.50.30.10">
    <property type="entry name" value="Phosphohistidine domain"/>
    <property type="match status" value="1"/>
</dbReference>
<keyword evidence="25" id="KW-1185">Reference proteome</keyword>
<dbReference type="Gene3D" id="1.10.274.10">
    <property type="entry name" value="PtsI, HPr-binding domain"/>
    <property type="match status" value="1"/>
</dbReference>
<dbReference type="eggNOG" id="COG1080">
    <property type="taxonomic scope" value="Bacteria"/>
</dbReference>
<dbReference type="NCBIfam" id="TIGR01417">
    <property type="entry name" value="PTS_I_fam"/>
    <property type="match status" value="1"/>
</dbReference>
<keyword evidence="8 17" id="KW-0813">Transport</keyword>
<evidence type="ECO:0000256" key="20">
    <source>
        <dbReference type="PIRSR" id="PIRSR000732-3"/>
    </source>
</evidence>
<evidence type="ECO:0000256" key="18">
    <source>
        <dbReference type="PIRSR" id="PIRSR000732-1"/>
    </source>
</evidence>
<dbReference type="Pfam" id="PF02896">
    <property type="entry name" value="PEP-utilizers_C"/>
    <property type="match status" value="1"/>
</dbReference>
<gene>
    <name evidence="24" type="ordered locus">Ilyop_1737</name>
</gene>
<keyword evidence="13 17" id="KW-0479">Metal-binding</keyword>
<feature type="binding site" evidence="19">
    <location>
        <position position="477"/>
    </location>
    <ligand>
        <name>phosphoenolpyruvate</name>
        <dbReference type="ChEBI" id="CHEBI:58702"/>
    </ligand>
</feature>
<evidence type="ECO:0000256" key="10">
    <source>
        <dbReference type="ARBA" id="ARBA00022597"/>
    </source>
</evidence>
<dbReference type="InterPro" id="IPR008279">
    <property type="entry name" value="PEP-util_enz_mobile_dom"/>
</dbReference>
<evidence type="ECO:0000259" key="23">
    <source>
        <dbReference type="Pfam" id="PF05524"/>
    </source>
</evidence>
<comment type="catalytic activity">
    <reaction evidence="1 17">
        <text>L-histidyl-[protein] + phosphoenolpyruvate = N(pros)-phospho-L-histidyl-[protein] + pyruvate</text>
        <dbReference type="Rhea" id="RHEA:23880"/>
        <dbReference type="Rhea" id="RHEA-COMP:9745"/>
        <dbReference type="Rhea" id="RHEA-COMP:9746"/>
        <dbReference type="ChEBI" id="CHEBI:15361"/>
        <dbReference type="ChEBI" id="CHEBI:29979"/>
        <dbReference type="ChEBI" id="CHEBI:58702"/>
        <dbReference type="ChEBI" id="CHEBI:64837"/>
        <dbReference type="EC" id="2.7.3.9"/>
    </reaction>
</comment>
<feature type="domain" description="PEP-utilising enzyme mobile" evidence="21">
    <location>
        <begin position="162"/>
        <end position="231"/>
    </location>
</feature>
<keyword evidence="12 17" id="KW-0598">Phosphotransferase system</keyword>
<evidence type="ECO:0000256" key="19">
    <source>
        <dbReference type="PIRSR" id="PIRSR000732-2"/>
    </source>
</evidence>
<comment type="subcellular location">
    <subcellularLocation>
        <location evidence="4 17">Cytoplasm</location>
    </subcellularLocation>
</comment>
<evidence type="ECO:0000256" key="4">
    <source>
        <dbReference type="ARBA" id="ARBA00004496"/>
    </source>
</evidence>
<evidence type="ECO:0000256" key="9">
    <source>
        <dbReference type="ARBA" id="ARBA00022490"/>
    </source>
</evidence>
<dbReference type="InterPro" id="IPR024692">
    <property type="entry name" value="PTS_EI"/>
</dbReference>
<feature type="binding site" evidence="20">
    <location>
        <position position="443"/>
    </location>
    <ligand>
        <name>Mg(2+)</name>
        <dbReference type="ChEBI" id="CHEBI:18420"/>
    </ligand>
</feature>
<comment type="cofactor">
    <cofactor evidence="2 17 20">
        <name>Mg(2+)</name>
        <dbReference type="ChEBI" id="CHEBI:18420"/>
    </cofactor>
</comment>
<dbReference type="SUPFAM" id="SSF52009">
    <property type="entry name" value="Phosphohistidine domain"/>
    <property type="match status" value="1"/>
</dbReference>
<evidence type="ECO:0000259" key="21">
    <source>
        <dbReference type="Pfam" id="PF00391"/>
    </source>
</evidence>
<dbReference type="InterPro" id="IPR040442">
    <property type="entry name" value="Pyrv_kinase-like_dom_sf"/>
</dbReference>
<dbReference type="Proteomes" id="UP000006875">
    <property type="component" value="Chromosome"/>
</dbReference>
<keyword evidence="10 17" id="KW-0762">Sugar transport</keyword>
<feature type="active site" description="Proton donor" evidence="18">
    <location>
        <position position="514"/>
    </location>
</feature>
<dbReference type="KEGG" id="ipo:Ilyop_1737"/>
<feature type="binding site" evidence="19">
    <location>
        <begin position="466"/>
        <end position="467"/>
    </location>
    <ligand>
        <name>phosphoenolpyruvate</name>
        <dbReference type="ChEBI" id="CHEBI:58702"/>
    </ligand>
</feature>
<proteinExistence type="inferred from homology"/>
<dbReference type="PRINTS" id="PR01736">
    <property type="entry name" value="PHPHTRNFRASE"/>
</dbReference>
<keyword evidence="15 17" id="KW-0460">Magnesium</keyword>